<evidence type="ECO:0000256" key="5">
    <source>
        <dbReference type="ARBA" id="ARBA00022691"/>
    </source>
</evidence>
<evidence type="ECO:0000313" key="9">
    <source>
        <dbReference type="Proteomes" id="UP000887565"/>
    </source>
</evidence>
<organism evidence="9 10">
    <name type="scientific">Romanomermis culicivorax</name>
    <name type="common">Nematode worm</name>
    <dbReference type="NCBI Taxonomy" id="13658"/>
    <lineage>
        <taxon>Eukaryota</taxon>
        <taxon>Metazoa</taxon>
        <taxon>Ecdysozoa</taxon>
        <taxon>Nematoda</taxon>
        <taxon>Enoplea</taxon>
        <taxon>Dorylaimia</taxon>
        <taxon>Mermithida</taxon>
        <taxon>Mermithoidea</taxon>
        <taxon>Mermithidae</taxon>
        <taxon>Romanomermis</taxon>
    </lineage>
</organism>
<dbReference type="InterPro" id="IPR015507">
    <property type="entry name" value="rRNA-MeTfrase_E"/>
</dbReference>
<dbReference type="HAMAP" id="MF_01547">
    <property type="entry name" value="RNA_methyltr_E"/>
    <property type="match status" value="1"/>
</dbReference>
<dbReference type="GO" id="GO:0005739">
    <property type="term" value="C:mitochondrion"/>
    <property type="evidence" value="ECO:0007669"/>
    <property type="project" value="TreeGrafter"/>
</dbReference>
<reference evidence="10" key="1">
    <citation type="submission" date="2022-11" db="UniProtKB">
        <authorList>
            <consortium name="WormBaseParasite"/>
        </authorList>
    </citation>
    <scope>IDENTIFICATION</scope>
</reference>
<evidence type="ECO:0000256" key="3">
    <source>
        <dbReference type="ARBA" id="ARBA00022603"/>
    </source>
</evidence>
<dbReference type="InterPro" id="IPR002877">
    <property type="entry name" value="RNA_MeTrfase_FtsJ_dom"/>
</dbReference>
<dbReference type="InterPro" id="IPR029063">
    <property type="entry name" value="SAM-dependent_MTases_sf"/>
</dbReference>
<keyword evidence="9" id="KW-1185">Reference proteome</keyword>
<dbReference type="WBParaSite" id="nRc.2.0.1.t39424-RA">
    <property type="protein sequence ID" value="nRc.2.0.1.t39424-RA"/>
    <property type="gene ID" value="nRc.2.0.1.g39424"/>
</dbReference>
<dbReference type="Proteomes" id="UP000887565">
    <property type="component" value="Unplaced"/>
</dbReference>
<keyword evidence="3" id="KW-0489">Methyltransferase</keyword>
<sequence>MLPGKVPALCLPSISRDTRAAILIFSQKACKSSSSQAWLNRHVSDHFVKMSKYDGYRARSAYKLIEIDDKFRILKPGLKALDCGAAPGSWTQVLVERIVNSDPKACGKVVAVDKLGFSPVDGAKILAQCDFTLPETKRKILEAFDVNVSNSKIDLVLSDMAPNTTSDSDTNHRRIVTLVYNCLKFAVEILDEKSTSSSFLCKLWDGSETKNLIKDLKLLFAKVDTIKPDSSRDESSELFVLARNFLGLRK</sequence>
<accession>A0A915KN07</accession>
<dbReference type="Pfam" id="PF01728">
    <property type="entry name" value="FtsJ"/>
    <property type="match status" value="1"/>
</dbReference>
<dbReference type="InterPro" id="IPR050082">
    <property type="entry name" value="RNA_methyltr_RlmE"/>
</dbReference>
<evidence type="ECO:0000256" key="1">
    <source>
        <dbReference type="ARBA" id="ARBA00009258"/>
    </source>
</evidence>
<dbReference type="AlphaFoldDB" id="A0A915KN07"/>
<feature type="active site" description="Proton acceptor" evidence="7">
    <location>
        <position position="202"/>
    </location>
</feature>
<evidence type="ECO:0000313" key="10">
    <source>
        <dbReference type="WBParaSite" id="nRc.2.0.1.t39424-RA"/>
    </source>
</evidence>
<evidence type="ECO:0000256" key="7">
    <source>
        <dbReference type="PIRSR" id="PIRSR005461-1"/>
    </source>
</evidence>
<evidence type="ECO:0000256" key="6">
    <source>
        <dbReference type="ARBA" id="ARBA00041184"/>
    </source>
</evidence>
<proteinExistence type="inferred from homology"/>
<evidence type="ECO:0000256" key="4">
    <source>
        <dbReference type="ARBA" id="ARBA00022679"/>
    </source>
</evidence>
<dbReference type="GO" id="GO:0008650">
    <property type="term" value="F:rRNA (uridine-2'-O-)-methyltransferase activity"/>
    <property type="evidence" value="ECO:0007669"/>
    <property type="project" value="TreeGrafter"/>
</dbReference>
<name>A0A915KN07_ROMCU</name>
<feature type="domain" description="Ribosomal RNA methyltransferase FtsJ" evidence="8">
    <location>
        <begin position="56"/>
        <end position="245"/>
    </location>
</feature>
<dbReference type="PIRSF" id="PIRSF005461">
    <property type="entry name" value="23S_rRNA_mtase"/>
    <property type="match status" value="1"/>
</dbReference>
<keyword evidence="2" id="KW-0698">rRNA processing</keyword>
<dbReference type="SUPFAM" id="SSF53335">
    <property type="entry name" value="S-adenosyl-L-methionine-dependent methyltransferases"/>
    <property type="match status" value="1"/>
</dbReference>
<dbReference type="OMA" id="HRQTDHL"/>
<comment type="similarity">
    <text evidence="1">Belongs to the class I-like SAM-binding methyltransferase superfamily. RNA methyltransferase RlmE family.</text>
</comment>
<dbReference type="PANTHER" id="PTHR10920:SF18">
    <property type="entry name" value="RRNA METHYLTRANSFERASE 2, MITOCHONDRIAL"/>
    <property type="match status" value="1"/>
</dbReference>
<dbReference type="Gene3D" id="3.40.50.150">
    <property type="entry name" value="Vaccinia Virus protein VP39"/>
    <property type="match status" value="1"/>
</dbReference>
<dbReference type="PANTHER" id="PTHR10920">
    <property type="entry name" value="RIBOSOMAL RNA METHYLTRANSFERASE"/>
    <property type="match status" value="1"/>
</dbReference>
<keyword evidence="4" id="KW-0808">Transferase</keyword>
<keyword evidence="5 7" id="KW-0949">S-adenosyl-L-methionine</keyword>
<evidence type="ECO:0000256" key="2">
    <source>
        <dbReference type="ARBA" id="ARBA00022552"/>
    </source>
</evidence>
<evidence type="ECO:0000259" key="8">
    <source>
        <dbReference type="Pfam" id="PF01728"/>
    </source>
</evidence>
<protein>
    <recommendedName>
        <fullName evidence="6">rRNA methyltransferase 2, mitochondrial</fullName>
    </recommendedName>
</protein>